<dbReference type="InterPro" id="IPR035093">
    <property type="entry name" value="RelE/ParE_toxin_dom_sf"/>
</dbReference>
<sequence>EKLENILFVLNRARRPEDMNLPGFGLHRLKGDFKGFWSVTVRANRRVIFRFEEGDAHDVDLIDYH</sequence>
<protein>
    <submittedName>
        <fullName evidence="1">Type II toxin-antitoxin system RelE/ParE family toxin</fullName>
    </submittedName>
</protein>
<dbReference type="Proteomes" id="UP001197609">
    <property type="component" value="Unassembled WGS sequence"/>
</dbReference>
<feature type="non-terminal residue" evidence="1">
    <location>
        <position position="1"/>
    </location>
</feature>
<evidence type="ECO:0000313" key="1">
    <source>
        <dbReference type="EMBL" id="MBZ0159733.1"/>
    </source>
</evidence>
<organism evidence="1 2">
    <name type="scientific">Candidatus Methylomirabilis tolerans</name>
    <dbReference type="NCBI Taxonomy" id="3123416"/>
    <lineage>
        <taxon>Bacteria</taxon>
        <taxon>Candidatus Methylomirabilota</taxon>
        <taxon>Candidatus Methylomirabilia</taxon>
        <taxon>Candidatus Methylomirabilales</taxon>
        <taxon>Candidatus Methylomirabilaceae</taxon>
        <taxon>Candidatus Methylomirabilis</taxon>
    </lineage>
</organism>
<proteinExistence type="predicted"/>
<comment type="caution">
    <text evidence="1">The sequence shown here is derived from an EMBL/GenBank/DDBJ whole genome shotgun (WGS) entry which is preliminary data.</text>
</comment>
<reference evidence="1 2" key="1">
    <citation type="journal article" date="2021" name="bioRxiv">
        <title>Unraveling nitrogen, sulfur and carbon metabolic pathways and microbial community transcriptional responses to substrate deprivation and toxicity stresses in a bioreactor mimicking anoxic brackish coastal sediment conditions.</title>
        <authorList>
            <person name="Martins P.D."/>
            <person name="Echeveste M.J."/>
            <person name="Arshad A."/>
            <person name="Kurth J."/>
            <person name="Ouboter H."/>
            <person name="Jetten M.S.M."/>
            <person name="Welte C.U."/>
        </authorList>
    </citation>
    <scope>NUCLEOTIDE SEQUENCE [LARGE SCALE GENOMIC DNA]</scope>
    <source>
        <strain evidence="1">MAG_38</strain>
    </source>
</reference>
<dbReference type="InterPro" id="IPR007711">
    <property type="entry name" value="HigB-1"/>
</dbReference>
<accession>A0AAJ1EI98</accession>
<gene>
    <name evidence="1" type="ORF">K8G79_06325</name>
</gene>
<dbReference type="Pfam" id="PF05015">
    <property type="entry name" value="HigB-like_toxin"/>
    <property type="match status" value="1"/>
</dbReference>
<evidence type="ECO:0000313" key="2">
    <source>
        <dbReference type="Proteomes" id="UP001197609"/>
    </source>
</evidence>
<dbReference type="AlphaFoldDB" id="A0AAJ1EI98"/>
<dbReference type="Gene3D" id="3.30.2310.20">
    <property type="entry name" value="RelE-like"/>
    <property type="match status" value="1"/>
</dbReference>
<name>A0AAJ1EI98_9BACT</name>
<dbReference type="SUPFAM" id="SSF143011">
    <property type="entry name" value="RelE-like"/>
    <property type="match status" value="1"/>
</dbReference>
<dbReference type="EMBL" id="JAIOIU010000078">
    <property type="protein sequence ID" value="MBZ0159733.1"/>
    <property type="molecule type" value="Genomic_DNA"/>
</dbReference>